<dbReference type="GO" id="GO:0005774">
    <property type="term" value="C:vacuolar membrane"/>
    <property type="evidence" value="ECO:0007669"/>
    <property type="project" value="TreeGrafter"/>
</dbReference>
<dbReference type="GO" id="GO:1904263">
    <property type="term" value="P:positive regulation of TORC1 signaling"/>
    <property type="evidence" value="ECO:0007669"/>
    <property type="project" value="TreeGrafter"/>
</dbReference>
<reference evidence="7 8" key="1">
    <citation type="journal article" date="2023" name="Nat. Commun.">
        <title>Origin of minicircular mitochondrial genomes in red algae.</title>
        <authorList>
            <person name="Lee Y."/>
            <person name="Cho C.H."/>
            <person name="Lee Y.M."/>
            <person name="Park S.I."/>
            <person name="Yang J.H."/>
            <person name="West J.A."/>
            <person name="Bhattacharya D."/>
            <person name="Yoon H.S."/>
        </authorList>
    </citation>
    <scope>NUCLEOTIDE SEQUENCE [LARGE SCALE GENOMIC DNA]</scope>
    <source>
        <strain evidence="7 8">CCMP1338</strain>
        <tissue evidence="7">Whole cell</tissue>
    </source>
</reference>
<protein>
    <submittedName>
        <fullName evidence="7">Uncharacterized protein</fullName>
    </submittedName>
</protein>
<dbReference type="Gene3D" id="2.130.10.10">
    <property type="entry name" value="YVTN repeat-like/Quinoprotein amine dehydrogenase"/>
    <property type="match status" value="2"/>
</dbReference>
<dbReference type="GO" id="GO:0061700">
    <property type="term" value="C:GATOR2 complex"/>
    <property type="evidence" value="ECO:0007669"/>
    <property type="project" value="TreeGrafter"/>
</dbReference>
<dbReference type="GO" id="GO:0016239">
    <property type="term" value="P:positive regulation of macroautophagy"/>
    <property type="evidence" value="ECO:0007669"/>
    <property type="project" value="TreeGrafter"/>
</dbReference>
<dbReference type="GO" id="GO:0005829">
    <property type="term" value="C:cytosol"/>
    <property type="evidence" value="ECO:0007669"/>
    <property type="project" value="TreeGrafter"/>
</dbReference>
<dbReference type="PANTHER" id="PTHR46200">
    <property type="entry name" value="GATOR COMPLEX PROTEIN WDR24"/>
    <property type="match status" value="1"/>
</dbReference>
<keyword evidence="2" id="KW-0479">Metal-binding</keyword>
<keyword evidence="1 6" id="KW-0853">WD repeat</keyword>
<keyword evidence="8" id="KW-1185">Reference proteome</keyword>
<dbReference type="PANTHER" id="PTHR46200:SF1">
    <property type="entry name" value="GATOR COMPLEX PROTEIN WDR24"/>
    <property type="match status" value="1"/>
</dbReference>
<organism evidence="7 8">
    <name type="scientific">Rhodosorus marinus</name>
    <dbReference type="NCBI Taxonomy" id="101924"/>
    <lineage>
        <taxon>Eukaryota</taxon>
        <taxon>Rhodophyta</taxon>
        <taxon>Stylonematophyceae</taxon>
        <taxon>Stylonematales</taxon>
        <taxon>Stylonemataceae</taxon>
        <taxon>Rhodosorus</taxon>
    </lineage>
</organism>
<sequence>MKTYHLGQQIQCISANADVSLLSCLVGKDVLKVLRVEPLSVADADTPSDDEPSIQLVRTYKHWGARARYPIGHVAWNPHKSHEHIIVGGAMNGQLIFWTLGTSNYTTVPVTMEAHQRAVRRVVWHRESASCLLSVSTDSVQKLWDTRDTSAPVATFRNPAHFVATDAVFSHLDTHMVAVAFSNGNVHTYDDRMPSAPVWTKRAHNAGAYCLAWHPTGGGVLSSGGRDRYIHVWDTNTDQELASLNCVTTPSRIAWRPMPDGSSSTQIACNSVAGSVNVPTELETRVAVWDTRYPNLPSRTLLGNRNYVTDLMWASAADSIFTSSRDGMVSRLVLRDGNRPYEELPSAALAVDKFFDHMAFCHEEVCRDVGVDGHVPSAMKVEDNPFSRIPPNRPVGQVRIAHTPFLSDSRAQFVALATEYSVRSTNRKSTCEDNALIADNRGAGESAALWRICAGLEEEANSVLAQQIRKRFIWDTTKRLSAIGKFQMSIMLACVYRSLNDLGLESAEHVARSAQLYSQVLRSVDLIVEAREIRGILGLNSWMPLS</sequence>
<dbReference type="SUPFAM" id="SSF50978">
    <property type="entry name" value="WD40 repeat-like"/>
    <property type="match status" value="1"/>
</dbReference>
<evidence type="ECO:0000313" key="8">
    <source>
        <dbReference type="Proteomes" id="UP001157974"/>
    </source>
</evidence>
<dbReference type="InterPro" id="IPR036322">
    <property type="entry name" value="WD40_repeat_dom_sf"/>
</dbReference>
<dbReference type="AlphaFoldDB" id="A0AAV8UEB5"/>
<dbReference type="InterPro" id="IPR001680">
    <property type="entry name" value="WD40_rpt"/>
</dbReference>
<evidence type="ECO:0000256" key="4">
    <source>
        <dbReference type="ARBA" id="ARBA00022771"/>
    </source>
</evidence>
<evidence type="ECO:0000256" key="6">
    <source>
        <dbReference type="PROSITE-ProRule" id="PRU00221"/>
    </source>
</evidence>
<dbReference type="PROSITE" id="PS50082">
    <property type="entry name" value="WD_REPEATS_2"/>
    <property type="match status" value="2"/>
</dbReference>
<evidence type="ECO:0000313" key="7">
    <source>
        <dbReference type="EMBL" id="KAJ8900835.1"/>
    </source>
</evidence>
<feature type="repeat" description="WD" evidence="6">
    <location>
        <begin position="112"/>
        <end position="154"/>
    </location>
</feature>
<feature type="repeat" description="WD" evidence="6">
    <location>
        <begin position="201"/>
        <end position="243"/>
    </location>
</feature>
<dbReference type="Proteomes" id="UP001157974">
    <property type="component" value="Unassembled WGS sequence"/>
</dbReference>
<dbReference type="InterPro" id="IPR015943">
    <property type="entry name" value="WD40/YVTN_repeat-like_dom_sf"/>
</dbReference>
<evidence type="ECO:0000256" key="2">
    <source>
        <dbReference type="ARBA" id="ARBA00022723"/>
    </source>
</evidence>
<dbReference type="InterPro" id="IPR037590">
    <property type="entry name" value="WDR24"/>
</dbReference>
<keyword evidence="5" id="KW-0862">Zinc</keyword>
<evidence type="ECO:0000256" key="3">
    <source>
        <dbReference type="ARBA" id="ARBA00022737"/>
    </source>
</evidence>
<dbReference type="PROSITE" id="PS50294">
    <property type="entry name" value="WD_REPEATS_REGION"/>
    <property type="match status" value="1"/>
</dbReference>
<dbReference type="SMART" id="SM00320">
    <property type="entry name" value="WD40"/>
    <property type="match status" value="5"/>
</dbReference>
<dbReference type="GO" id="GO:0008270">
    <property type="term" value="F:zinc ion binding"/>
    <property type="evidence" value="ECO:0007669"/>
    <property type="project" value="UniProtKB-KW"/>
</dbReference>
<dbReference type="InterPro" id="IPR019775">
    <property type="entry name" value="WD40_repeat_CS"/>
</dbReference>
<evidence type="ECO:0000256" key="1">
    <source>
        <dbReference type="ARBA" id="ARBA00022574"/>
    </source>
</evidence>
<dbReference type="EMBL" id="JAMWBK010000013">
    <property type="protein sequence ID" value="KAJ8900835.1"/>
    <property type="molecule type" value="Genomic_DNA"/>
</dbReference>
<accession>A0AAV8UEB5</accession>
<keyword evidence="4" id="KW-0863">Zinc-finger</keyword>
<name>A0AAV8UEB5_9RHOD</name>
<dbReference type="PROSITE" id="PS00678">
    <property type="entry name" value="WD_REPEATS_1"/>
    <property type="match status" value="1"/>
</dbReference>
<evidence type="ECO:0000256" key="5">
    <source>
        <dbReference type="ARBA" id="ARBA00022833"/>
    </source>
</evidence>
<comment type="caution">
    <text evidence="7">The sequence shown here is derived from an EMBL/GenBank/DDBJ whole genome shotgun (WGS) entry which is preliminary data.</text>
</comment>
<dbReference type="Pfam" id="PF00400">
    <property type="entry name" value="WD40"/>
    <property type="match status" value="1"/>
</dbReference>
<gene>
    <name evidence="7" type="ORF">NDN08_000134</name>
</gene>
<proteinExistence type="predicted"/>
<keyword evidence="3" id="KW-0677">Repeat</keyword>